<dbReference type="STRING" id="341454.A0A4S2N4U7"/>
<evidence type="ECO:0000256" key="3">
    <source>
        <dbReference type="ARBA" id="ARBA00022692"/>
    </source>
</evidence>
<dbReference type="OrthoDB" id="546861at2759"/>
<dbReference type="PANTHER" id="PTHR12791">
    <property type="entry name" value="GOLGI SNARE BET1-RELATED"/>
    <property type="match status" value="1"/>
</dbReference>
<evidence type="ECO:0000256" key="2">
    <source>
        <dbReference type="ARBA" id="ARBA00022448"/>
    </source>
</evidence>
<reference evidence="13 14" key="1">
    <citation type="submission" date="2019-04" db="EMBL/GenBank/DDBJ databases">
        <title>Comparative genomics and transcriptomics to analyze fruiting body development in filamentous ascomycetes.</title>
        <authorList>
            <consortium name="DOE Joint Genome Institute"/>
            <person name="Lutkenhaus R."/>
            <person name="Traeger S."/>
            <person name="Breuer J."/>
            <person name="Kuo A."/>
            <person name="Lipzen A."/>
            <person name="Pangilinan J."/>
            <person name="Dilworth D."/>
            <person name="Sandor L."/>
            <person name="Poggeler S."/>
            <person name="Barry K."/>
            <person name="Grigoriev I.V."/>
            <person name="Nowrousian M."/>
        </authorList>
    </citation>
    <scope>NUCLEOTIDE SEQUENCE [LARGE SCALE GENOMIC DNA]</scope>
    <source>
        <strain evidence="13 14">CBS 389.68</strain>
    </source>
</reference>
<evidence type="ECO:0000313" key="13">
    <source>
        <dbReference type="EMBL" id="TGZ84221.1"/>
    </source>
</evidence>
<protein>
    <submittedName>
        <fullName evidence="13">SNARE domain-containing protein</fullName>
    </submittedName>
</protein>
<keyword evidence="6" id="KW-0333">Golgi apparatus</keyword>
<dbReference type="Pfam" id="PF09177">
    <property type="entry name" value="STX6_10_61_N"/>
    <property type="match status" value="1"/>
</dbReference>
<proteinExistence type="inferred from homology"/>
<dbReference type="SUPFAM" id="SSF58038">
    <property type="entry name" value="SNARE fusion complex"/>
    <property type="match status" value="1"/>
</dbReference>
<feature type="coiled-coil region" evidence="9">
    <location>
        <begin position="47"/>
        <end position="74"/>
    </location>
</feature>
<dbReference type="GO" id="GO:0048193">
    <property type="term" value="P:Golgi vesicle transport"/>
    <property type="evidence" value="ECO:0007669"/>
    <property type="project" value="InterPro"/>
</dbReference>
<keyword evidence="4" id="KW-0653">Protein transport</keyword>
<evidence type="ECO:0000256" key="9">
    <source>
        <dbReference type="SAM" id="Coils"/>
    </source>
</evidence>
<dbReference type="GO" id="GO:0015031">
    <property type="term" value="P:protein transport"/>
    <property type="evidence" value="ECO:0007669"/>
    <property type="project" value="UniProtKB-KW"/>
</dbReference>
<evidence type="ECO:0000259" key="12">
    <source>
        <dbReference type="PROSITE" id="PS50192"/>
    </source>
</evidence>
<comment type="similarity">
    <text evidence="1">Belongs to the syntaxin family.</text>
</comment>
<evidence type="ECO:0000256" key="1">
    <source>
        <dbReference type="ARBA" id="ARBA00009063"/>
    </source>
</evidence>
<organism evidence="13 14">
    <name type="scientific">Ascodesmis nigricans</name>
    <dbReference type="NCBI Taxonomy" id="341454"/>
    <lineage>
        <taxon>Eukaryota</taxon>
        <taxon>Fungi</taxon>
        <taxon>Dikarya</taxon>
        <taxon>Ascomycota</taxon>
        <taxon>Pezizomycotina</taxon>
        <taxon>Pezizomycetes</taxon>
        <taxon>Pezizales</taxon>
        <taxon>Ascodesmidaceae</taxon>
        <taxon>Ascodesmis</taxon>
    </lineage>
</organism>
<feature type="domain" description="T-SNARE coiled-coil homology" evidence="12">
    <location>
        <begin position="152"/>
        <end position="214"/>
    </location>
</feature>
<accession>A0A4S2N4U7</accession>
<dbReference type="InterPro" id="IPR010989">
    <property type="entry name" value="SNARE"/>
</dbReference>
<dbReference type="GO" id="GO:0005794">
    <property type="term" value="C:Golgi apparatus"/>
    <property type="evidence" value="ECO:0007669"/>
    <property type="project" value="UniProtKB-SubCell"/>
</dbReference>
<dbReference type="Proteomes" id="UP000298138">
    <property type="component" value="Unassembled WGS sequence"/>
</dbReference>
<keyword evidence="3 11" id="KW-0812">Transmembrane</keyword>
<keyword evidence="5 11" id="KW-1133">Transmembrane helix</keyword>
<dbReference type="FunCoup" id="A0A4S2N4U7">
    <property type="interactions" value="256"/>
</dbReference>
<evidence type="ECO:0000256" key="8">
    <source>
        <dbReference type="ARBA" id="ARBA00037801"/>
    </source>
</evidence>
<feature type="region of interest" description="Disordered" evidence="10">
    <location>
        <begin position="117"/>
        <end position="138"/>
    </location>
</feature>
<dbReference type="InterPro" id="IPR048036">
    <property type="entry name" value="Tlg1p-like_N"/>
</dbReference>
<dbReference type="AlphaFoldDB" id="A0A4S2N4U7"/>
<dbReference type="PROSITE" id="PS50192">
    <property type="entry name" value="T_SNARE"/>
    <property type="match status" value="1"/>
</dbReference>
<dbReference type="FunFam" id="1.20.58.90:FF:000004">
    <property type="entry name" value="Syntaxin 10"/>
    <property type="match status" value="1"/>
</dbReference>
<comment type="subcellular location">
    <subcellularLocation>
        <location evidence="8">Golgi apparatus</location>
        <location evidence="8">trans-Golgi network membrane</location>
        <topology evidence="8">Single-pass type IV membrane protein</topology>
    </subcellularLocation>
</comment>
<feature type="transmembrane region" description="Helical" evidence="11">
    <location>
        <begin position="222"/>
        <end position="243"/>
    </location>
</feature>
<evidence type="ECO:0000256" key="11">
    <source>
        <dbReference type="SAM" id="Phobius"/>
    </source>
</evidence>
<evidence type="ECO:0000256" key="7">
    <source>
        <dbReference type="ARBA" id="ARBA00023136"/>
    </source>
</evidence>
<dbReference type="InParanoid" id="A0A4S2N4U7"/>
<dbReference type="EMBL" id="ML220113">
    <property type="protein sequence ID" value="TGZ84221.1"/>
    <property type="molecule type" value="Genomic_DNA"/>
</dbReference>
<gene>
    <name evidence="13" type="ORF">EX30DRAFT_362145</name>
</gene>
<dbReference type="GO" id="GO:0016020">
    <property type="term" value="C:membrane"/>
    <property type="evidence" value="ECO:0007669"/>
    <property type="project" value="InterPro"/>
</dbReference>
<dbReference type="SMART" id="SM00397">
    <property type="entry name" value="t_SNARE"/>
    <property type="match status" value="1"/>
</dbReference>
<sequence>MSDSDPYHQFASDVSSLLSLTRTSFTSYLRIRSLVTSPTNPELLSSKSELLENLQTLTDDLTDLTAAVRAVEADPYRYGLDVSDVSKRRRFVEDATKEVESMKEELEKPVVPLSAAARREDTVESQGRLVTEDEDDERDEDAVARFEHQQQQELMRAQDESMARLQGTVSNLYDVSYEMNHELEVQKTMLDEVEEDVDRVEGKLKKGMKDLNTFIRKNEDTASNWCIGLLILVLVILLFLLLVL</sequence>
<keyword evidence="2" id="KW-0813">Transport</keyword>
<dbReference type="Pfam" id="PF05739">
    <property type="entry name" value="SNARE"/>
    <property type="match status" value="1"/>
</dbReference>
<dbReference type="Gene3D" id="1.20.5.110">
    <property type="match status" value="1"/>
</dbReference>
<keyword evidence="14" id="KW-1185">Reference proteome</keyword>
<dbReference type="InterPro" id="IPR015260">
    <property type="entry name" value="Syntaxin-6/10/61_N"/>
</dbReference>
<evidence type="ECO:0000313" key="14">
    <source>
        <dbReference type="Proteomes" id="UP000298138"/>
    </source>
</evidence>
<dbReference type="CDD" id="cd15851">
    <property type="entry name" value="SNARE_Syntaxin6"/>
    <property type="match status" value="1"/>
</dbReference>
<name>A0A4S2N4U7_9PEZI</name>
<evidence type="ECO:0000256" key="4">
    <source>
        <dbReference type="ARBA" id="ARBA00022927"/>
    </source>
</evidence>
<evidence type="ECO:0000256" key="6">
    <source>
        <dbReference type="ARBA" id="ARBA00023034"/>
    </source>
</evidence>
<evidence type="ECO:0000256" key="10">
    <source>
        <dbReference type="SAM" id="MobiDB-lite"/>
    </source>
</evidence>
<keyword evidence="7 11" id="KW-0472">Membrane</keyword>
<dbReference type="Gene3D" id="1.20.58.90">
    <property type="match status" value="1"/>
</dbReference>
<dbReference type="InterPro" id="IPR000727">
    <property type="entry name" value="T_SNARE_dom"/>
</dbReference>
<evidence type="ECO:0000256" key="5">
    <source>
        <dbReference type="ARBA" id="ARBA00022989"/>
    </source>
</evidence>
<dbReference type="SUPFAM" id="SSF47661">
    <property type="entry name" value="t-snare proteins"/>
    <property type="match status" value="1"/>
</dbReference>
<dbReference type="CDD" id="cd21444">
    <property type="entry name" value="SNARE_NTD_Tlg1p-like"/>
    <property type="match status" value="1"/>
</dbReference>
<keyword evidence="9" id="KW-0175">Coiled coil</keyword>
<feature type="coiled-coil region" evidence="9">
    <location>
        <begin position="183"/>
        <end position="210"/>
    </location>
</feature>